<keyword evidence="1" id="KW-0472">Membrane</keyword>
<name>A0ABT6RF50_9BACT</name>
<evidence type="ECO:0000256" key="1">
    <source>
        <dbReference type="SAM" id="Phobius"/>
    </source>
</evidence>
<organism evidence="2 3">
    <name type="scientific">Pinibacter soli</name>
    <dbReference type="NCBI Taxonomy" id="3044211"/>
    <lineage>
        <taxon>Bacteria</taxon>
        <taxon>Pseudomonadati</taxon>
        <taxon>Bacteroidota</taxon>
        <taxon>Chitinophagia</taxon>
        <taxon>Chitinophagales</taxon>
        <taxon>Chitinophagaceae</taxon>
        <taxon>Pinibacter</taxon>
    </lineage>
</organism>
<proteinExistence type="predicted"/>
<keyword evidence="1" id="KW-1133">Transmembrane helix</keyword>
<gene>
    <name evidence="2" type="ORF">QJ048_15500</name>
</gene>
<protein>
    <recommendedName>
        <fullName evidence="4">GRAM domain-containing protein</fullName>
    </recommendedName>
</protein>
<sequence>MNQTIKILRNGISYGVAMFVLAYIFGTYYHFSSQDTLLASSFMSIAALLANGLIHRKYTKPVKVLQAINITLQDSETVKLQTPANHTMDENAVPGKLFLTDKRLAFVPCQQDEQTQQVHSWSLTDQHSFKFYPTIFNAGGEFIINCSDHQLVFEVDELKAWKRSLLEK</sequence>
<keyword evidence="1" id="KW-0812">Transmembrane</keyword>
<accession>A0ABT6RF50</accession>
<feature type="transmembrane region" description="Helical" evidence="1">
    <location>
        <begin position="12"/>
        <end position="31"/>
    </location>
</feature>
<comment type="caution">
    <text evidence="2">The sequence shown here is derived from an EMBL/GenBank/DDBJ whole genome shotgun (WGS) entry which is preliminary data.</text>
</comment>
<evidence type="ECO:0000313" key="3">
    <source>
        <dbReference type="Proteomes" id="UP001226434"/>
    </source>
</evidence>
<keyword evidence="3" id="KW-1185">Reference proteome</keyword>
<evidence type="ECO:0008006" key="4">
    <source>
        <dbReference type="Google" id="ProtNLM"/>
    </source>
</evidence>
<dbReference type="Proteomes" id="UP001226434">
    <property type="component" value="Unassembled WGS sequence"/>
</dbReference>
<dbReference type="EMBL" id="JASBRG010000007">
    <property type="protein sequence ID" value="MDI3321199.1"/>
    <property type="molecule type" value="Genomic_DNA"/>
</dbReference>
<evidence type="ECO:0000313" key="2">
    <source>
        <dbReference type="EMBL" id="MDI3321199.1"/>
    </source>
</evidence>
<feature type="transmembrane region" description="Helical" evidence="1">
    <location>
        <begin position="37"/>
        <end position="54"/>
    </location>
</feature>
<reference evidence="2 3" key="1">
    <citation type="submission" date="2023-05" db="EMBL/GenBank/DDBJ databases">
        <title>Genome sequence of Pinibacter sp. MAH-24.</title>
        <authorList>
            <person name="Huq M.A."/>
        </authorList>
    </citation>
    <scope>NUCLEOTIDE SEQUENCE [LARGE SCALE GENOMIC DNA]</scope>
    <source>
        <strain evidence="2 3">MAH-24</strain>
    </source>
</reference>
<dbReference type="RefSeq" id="WP_282335309.1">
    <property type="nucleotide sequence ID" value="NZ_JASBRG010000007.1"/>
</dbReference>